<feature type="chain" id="PRO_5017454528" evidence="2">
    <location>
        <begin position="23"/>
        <end position="418"/>
    </location>
</feature>
<proteinExistence type="predicted"/>
<dbReference type="EMBL" id="OUUW01000010">
    <property type="protein sequence ID" value="SPP85763.1"/>
    <property type="molecule type" value="Genomic_DNA"/>
</dbReference>
<feature type="compositionally biased region" description="Acidic residues" evidence="1">
    <location>
        <begin position="387"/>
        <end position="411"/>
    </location>
</feature>
<keyword evidence="2" id="KW-0732">Signal</keyword>
<dbReference type="PROSITE" id="PS51257">
    <property type="entry name" value="PROKAR_LIPOPROTEIN"/>
    <property type="match status" value="1"/>
</dbReference>
<evidence type="ECO:0000256" key="1">
    <source>
        <dbReference type="SAM" id="MobiDB-lite"/>
    </source>
</evidence>
<dbReference type="STRING" id="7266.A0A3B0JXG9"/>
<protein>
    <submittedName>
        <fullName evidence="3">Uncharacterized protein</fullName>
    </submittedName>
</protein>
<feature type="signal peptide" evidence="2">
    <location>
        <begin position="1"/>
        <end position="22"/>
    </location>
</feature>
<evidence type="ECO:0000313" key="3">
    <source>
        <dbReference type="EMBL" id="SPP85763.1"/>
    </source>
</evidence>
<reference evidence="4" key="1">
    <citation type="submission" date="2018-01" db="EMBL/GenBank/DDBJ databases">
        <authorList>
            <person name="Alioto T."/>
            <person name="Alioto T."/>
        </authorList>
    </citation>
    <scope>NUCLEOTIDE SEQUENCE [LARGE SCALE GENOMIC DNA]</scope>
</reference>
<feature type="compositionally biased region" description="Acidic residues" evidence="1">
    <location>
        <begin position="328"/>
        <end position="377"/>
    </location>
</feature>
<dbReference type="Proteomes" id="UP000268350">
    <property type="component" value="Unassembled WGS sequence"/>
</dbReference>
<dbReference type="OMA" id="VKYHNAT"/>
<keyword evidence="4" id="KW-1185">Reference proteome</keyword>
<dbReference type="OrthoDB" id="8058591at2759"/>
<organism evidence="3 4">
    <name type="scientific">Drosophila guanche</name>
    <name type="common">Fruit fly</name>
    <dbReference type="NCBI Taxonomy" id="7266"/>
    <lineage>
        <taxon>Eukaryota</taxon>
        <taxon>Metazoa</taxon>
        <taxon>Ecdysozoa</taxon>
        <taxon>Arthropoda</taxon>
        <taxon>Hexapoda</taxon>
        <taxon>Insecta</taxon>
        <taxon>Pterygota</taxon>
        <taxon>Neoptera</taxon>
        <taxon>Endopterygota</taxon>
        <taxon>Diptera</taxon>
        <taxon>Brachycera</taxon>
        <taxon>Muscomorpha</taxon>
        <taxon>Ephydroidea</taxon>
        <taxon>Drosophilidae</taxon>
        <taxon>Drosophila</taxon>
        <taxon>Sophophora</taxon>
    </lineage>
</organism>
<evidence type="ECO:0000313" key="4">
    <source>
        <dbReference type="Proteomes" id="UP000268350"/>
    </source>
</evidence>
<dbReference type="AlphaFoldDB" id="A0A3B0JXG9"/>
<accession>A0A3B0JXG9</accession>
<sequence length="418" mass="45014">MHLIKPTLLLLALTISSGCVLADSQPSILESLLNGLGGAVGEARPFLNGILGSEQTALLLDGDLKGNLQTTKRPLSQDLLALGAQITQALHNAATELLANFSSIVQSTLQNLRSAIGSVSNRIKRNALQGALNFLEAINGTTVELEQSLAEISEQTDEQSRKFAADIKEQWNDWAAAQLERVDADTLGGGSTEAEEIIDELQNRYTAYLHSCLDEFQVRKAQYEQNVHGAISAVQSATNGLIGEINTCLKRFFGSITCRRDINQALAPLENAPNTLVSLKLESLQILGKGLKASSCVGQTLADFALEKPNIERQLEEIIKRHQKEESSSEESSSEENSDEENSDEESSSEENSDEESSSEESSSEESSSEENSDEESSSEKSSSEESSSEENSDEESASEEGSDADEESASEEGSAAE</sequence>
<gene>
    <name evidence="3" type="ORF">DGUA_6G004293</name>
</gene>
<name>A0A3B0JXG9_DROGU</name>
<evidence type="ECO:0000256" key="2">
    <source>
        <dbReference type="SAM" id="SignalP"/>
    </source>
</evidence>
<feature type="region of interest" description="Disordered" evidence="1">
    <location>
        <begin position="321"/>
        <end position="418"/>
    </location>
</feature>